<dbReference type="Proteomes" id="UP000273809">
    <property type="component" value="Chromosome"/>
</dbReference>
<organism evidence="1 2">
    <name type="scientific">Aliarcobacter cryaerophilus ATCC 43158</name>
    <dbReference type="NCBI Taxonomy" id="1032070"/>
    <lineage>
        <taxon>Bacteria</taxon>
        <taxon>Pseudomonadati</taxon>
        <taxon>Campylobacterota</taxon>
        <taxon>Epsilonproteobacteria</taxon>
        <taxon>Campylobacterales</taxon>
        <taxon>Arcobacteraceae</taxon>
        <taxon>Aliarcobacter</taxon>
    </lineage>
</organism>
<dbReference type="KEGG" id="acre:ACRYA_0467"/>
<dbReference type="AlphaFoldDB" id="A0AAD0XA49"/>
<dbReference type="GeneID" id="56460690"/>
<protein>
    <submittedName>
        <fullName evidence="1">Uncharacterized protein</fullName>
    </submittedName>
</protein>
<dbReference type="RefSeq" id="WP_105918133.1">
    <property type="nucleotide sequence ID" value="NZ_CP021072.1"/>
</dbReference>
<proteinExistence type="predicted"/>
<evidence type="ECO:0000313" key="1">
    <source>
        <dbReference type="EMBL" id="AYJ79616.1"/>
    </source>
</evidence>
<reference evidence="1 2" key="1">
    <citation type="submission" date="2018-10" db="EMBL/GenBank/DDBJ databases">
        <title>Complete genome sequences of Arcobacter cryaerophilus strains ATCC 43158 and ATCC 49615.</title>
        <authorList>
            <person name="Miller W.G."/>
            <person name="Yee E."/>
            <person name="Bono J.L."/>
        </authorList>
    </citation>
    <scope>NUCLEOTIDE SEQUENCE [LARGE SCALE GENOMIC DNA]</scope>
    <source>
        <strain evidence="1 2">ATCC 43158</strain>
    </source>
</reference>
<dbReference type="NCBIfam" id="NF038232">
    <property type="entry name" value="STM3845_fam"/>
    <property type="match status" value="1"/>
</dbReference>
<sequence length="309" mass="36737">MSFYISDDELVNYFSKISFVFNNIKLIREHLDIIFVFGSADNSLNSGRSLFMNYINEKDTPFKFITIEKLYKDLRTFAFKTKGISSEKIKLAHLEYIAIKNAFSILIFPESPGSFAELGYFSAKEDTRKKIIVSNKLKYNIKSTYVNSIIEIIHQDKEIKEILYTDIESTLYFNQYIERLLDNYTDYNEEIFKAKDKVSNEMYQLSVLYEIIRLFPGLIYTELLFTVRYFFDKLSIKIDDVETYLKSMISLLVISNLIEREEFRYNQKTNNLFKVVDDNFSCFKFEHSEDDYLKILKHTSEFSKRKNLK</sequence>
<name>A0AAD0XA49_9BACT</name>
<accession>A0AAD0XA49</accession>
<evidence type="ECO:0000313" key="2">
    <source>
        <dbReference type="Proteomes" id="UP000273809"/>
    </source>
</evidence>
<dbReference type="EMBL" id="CP032823">
    <property type="protein sequence ID" value="AYJ79616.1"/>
    <property type="molecule type" value="Genomic_DNA"/>
</dbReference>
<gene>
    <name evidence="1" type="ORF">ACRYA_0467</name>
</gene>
<dbReference type="InterPro" id="IPR049725">
    <property type="entry name" value="STM3845-like"/>
</dbReference>